<evidence type="ECO:0000256" key="3">
    <source>
        <dbReference type="ARBA" id="ARBA00022989"/>
    </source>
</evidence>
<keyword evidence="4 5" id="KW-0472">Membrane</keyword>
<organism evidence="7 8">
    <name type="scientific">Rhodotorula mucilaginosa</name>
    <name type="common">Yeast</name>
    <name type="synonym">Rhodotorula rubra</name>
    <dbReference type="NCBI Taxonomy" id="5537"/>
    <lineage>
        <taxon>Eukaryota</taxon>
        <taxon>Fungi</taxon>
        <taxon>Dikarya</taxon>
        <taxon>Basidiomycota</taxon>
        <taxon>Pucciniomycotina</taxon>
        <taxon>Microbotryomycetes</taxon>
        <taxon>Sporidiobolales</taxon>
        <taxon>Sporidiobolaceae</taxon>
        <taxon>Rhodotorula</taxon>
    </lineage>
</organism>
<dbReference type="PROSITE" id="PS50895">
    <property type="entry name" value="SURF1"/>
    <property type="match status" value="1"/>
</dbReference>
<evidence type="ECO:0000256" key="5">
    <source>
        <dbReference type="RuleBase" id="RU363076"/>
    </source>
</evidence>
<dbReference type="CDD" id="cd06662">
    <property type="entry name" value="SURF1"/>
    <property type="match status" value="1"/>
</dbReference>
<comment type="similarity">
    <text evidence="5">Belongs to the SURF1 family.</text>
</comment>
<evidence type="ECO:0000256" key="6">
    <source>
        <dbReference type="SAM" id="MobiDB-lite"/>
    </source>
</evidence>
<feature type="compositionally biased region" description="Basic and acidic residues" evidence="6">
    <location>
        <begin position="171"/>
        <end position="189"/>
    </location>
</feature>
<dbReference type="PANTHER" id="PTHR23427">
    <property type="entry name" value="SURFEIT LOCUS PROTEIN"/>
    <property type="match status" value="1"/>
</dbReference>
<evidence type="ECO:0000256" key="2">
    <source>
        <dbReference type="ARBA" id="ARBA00022692"/>
    </source>
</evidence>
<sequence length="511" mass="56329">MMASGGDTGVPGGGGGRIRQAFFDHLFLEKTVGAQSLIAQIRLSADHAVWRTNPQRAALGRVPRRKGNGKPVQGERRGQRKDRVGWNAGAPQCSSKNNAPIERSPLRVRVCSGAGRGGNLRSAQSWDTSGAVRAASAIEAGGSGAAAYSRLDRCKDDTDVDSTAVLGQGKWRSEEERQAESEEKSKNLVDSDSTLVVSSFQGKRFARHARSCRTDNAPHGAARSLRRAADAVPLPNALRFSIARHASTSSSSGGGSQTARDKLRARPFLILVGIMPVFTFFLGAWQIKRLQWKVDLIDQLDQKLHQPPVRLPAKIDTSAIPEYAWRKVYVTGEFDHDHSIELGPKTRDGQLGYHVFTPLKRGEGQDTILVNRGFVKREFRDPKARPASLTTGPVSLVGMLRSQEARNSFTPVNKPEKGEWVFTDIDELARYTGSEPVLVDQIYEDNPGKVELFLRDGVPVGRNASIELRNMHATYAATWFTLSAFTGFMFYRLMKRPTTVTTSQYRKLKDL</sequence>
<protein>
    <recommendedName>
        <fullName evidence="5">SURF1-like protein</fullName>
    </recommendedName>
</protein>
<keyword evidence="5" id="KW-0496">Mitochondrion</keyword>
<feature type="transmembrane region" description="Helical" evidence="5">
    <location>
        <begin position="472"/>
        <end position="491"/>
    </location>
</feature>
<comment type="subcellular location">
    <subcellularLocation>
        <location evidence="1">Membrane</location>
    </subcellularLocation>
    <subcellularLocation>
        <location evidence="5">Mitochondrion inner membrane</location>
        <topology evidence="5">Multi-pass membrane protein</topology>
    </subcellularLocation>
</comment>
<evidence type="ECO:0000313" key="8">
    <source>
        <dbReference type="Proteomes" id="UP000777482"/>
    </source>
</evidence>
<feature type="transmembrane region" description="Helical" evidence="5">
    <location>
        <begin position="268"/>
        <end position="287"/>
    </location>
</feature>
<dbReference type="Proteomes" id="UP000777482">
    <property type="component" value="Unassembled WGS sequence"/>
</dbReference>
<dbReference type="GO" id="GO:0005743">
    <property type="term" value="C:mitochondrial inner membrane"/>
    <property type="evidence" value="ECO:0007669"/>
    <property type="project" value="UniProtKB-SubCell"/>
</dbReference>
<dbReference type="OrthoDB" id="10040024at2759"/>
<evidence type="ECO:0000256" key="1">
    <source>
        <dbReference type="ARBA" id="ARBA00004370"/>
    </source>
</evidence>
<comment type="function">
    <text evidence="5">Probably involved in the biogenesis of the COX complex.</text>
</comment>
<accession>A0A9P7B513</accession>
<reference evidence="7 8" key="1">
    <citation type="submission" date="2020-11" db="EMBL/GenBank/DDBJ databases">
        <title>Kefir isolates.</title>
        <authorList>
            <person name="Marcisauskas S."/>
            <person name="Kim Y."/>
            <person name="Blasche S."/>
        </authorList>
    </citation>
    <scope>NUCLEOTIDE SEQUENCE [LARGE SCALE GENOMIC DNA]</scope>
    <source>
        <strain evidence="7 8">KR</strain>
    </source>
</reference>
<proteinExistence type="inferred from homology"/>
<feature type="region of interest" description="Disordered" evidence="6">
    <location>
        <begin position="59"/>
        <end position="100"/>
    </location>
</feature>
<feature type="region of interest" description="Disordered" evidence="6">
    <location>
        <begin position="166"/>
        <end position="190"/>
    </location>
</feature>
<dbReference type="GO" id="GO:0033617">
    <property type="term" value="P:mitochondrial respiratory chain complex IV assembly"/>
    <property type="evidence" value="ECO:0007669"/>
    <property type="project" value="TreeGrafter"/>
</dbReference>
<dbReference type="EMBL" id="PUHQ01000066">
    <property type="protein sequence ID" value="KAG0658434.1"/>
    <property type="molecule type" value="Genomic_DNA"/>
</dbReference>
<name>A0A9P7B513_RHOMI</name>
<dbReference type="PANTHER" id="PTHR23427:SF2">
    <property type="entry name" value="SURFEIT LOCUS PROTEIN 1"/>
    <property type="match status" value="1"/>
</dbReference>
<evidence type="ECO:0000256" key="4">
    <source>
        <dbReference type="ARBA" id="ARBA00023136"/>
    </source>
</evidence>
<dbReference type="InterPro" id="IPR002994">
    <property type="entry name" value="Surf1/Shy1"/>
</dbReference>
<dbReference type="AlphaFoldDB" id="A0A9P7B513"/>
<gene>
    <name evidence="7" type="primary">SHY1</name>
    <name evidence="7" type="ORF">C6P46_005797</name>
</gene>
<feature type="compositionally biased region" description="Basic and acidic residues" evidence="6">
    <location>
        <begin position="73"/>
        <end position="84"/>
    </location>
</feature>
<keyword evidence="8" id="KW-1185">Reference proteome</keyword>
<keyword evidence="5" id="KW-0999">Mitochondrion inner membrane</keyword>
<keyword evidence="2 5" id="KW-0812">Transmembrane</keyword>
<evidence type="ECO:0000313" key="7">
    <source>
        <dbReference type="EMBL" id="KAG0658434.1"/>
    </source>
</evidence>
<keyword evidence="3 5" id="KW-1133">Transmembrane helix</keyword>
<dbReference type="Pfam" id="PF02104">
    <property type="entry name" value="SURF1"/>
    <property type="match status" value="1"/>
</dbReference>
<dbReference type="InterPro" id="IPR045214">
    <property type="entry name" value="Surf1/Surf4"/>
</dbReference>
<comment type="caution">
    <text evidence="7">The sequence shown here is derived from an EMBL/GenBank/DDBJ whole genome shotgun (WGS) entry which is preliminary data.</text>
</comment>